<organism evidence="4 5">
    <name type="scientific">Blastopirellula retiformator</name>
    <dbReference type="NCBI Taxonomy" id="2527970"/>
    <lineage>
        <taxon>Bacteria</taxon>
        <taxon>Pseudomonadati</taxon>
        <taxon>Planctomycetota</taxon>
        <taxon>Planctomycetia</taxon>
        <taxon>Pirellulales</taxon>
        <taxon>Pirellulaceae</taxon>
        <taxon>Blastopirellula</taxon>
    </lineage>
</organism>
<evidence type="ECO:0008006" key="6">
    <source>
        <dbReference type="Google" id="ProtNLM"/>
    </source>
</evidence>
<dbReference type="GO" id="GO:0004016">
    <property type="term" value="F:adenylate cyclase activity"/>
    <property type="evidence" value="ECO:0007669"/>
    <property type="project" value="TreeGrafter"/>
</dbReference>
<dbReference type="PANTHER" id="PTHR16305:SF28">
    <property type="entry name" value="GUANYLATE CYCLASE DOMAIN-CONTAINING PROTEIN"/>
    <property type="match status" value="1"/>
</dbReference>
<keyword evidence="3" id="KW-0812">Transmembrane</keyword>
<dbReference type="OrthoDB" id="190810at2"/>
<dbReference type="Proteomes" id="UP000318878">
    <property type="component" value="Unassembled WGS sequence"/>
</dbReference>
<keyword evidence="2" id="KW-0067">ATP-binding</keyword>
<accession>A0A5C5VL55</accession>
<evidence type="ECO:0000256" key="2">
    <source>
        <dbReference type="ARBA" id="ARBA00022840"/>
    </source>
</evidence>
<sequence>MEDRFKTLRENCYGRRELQETLQQKYDLAAADAPQFVVLLGPTGFGKTRLAQELYRWLATERDPATPDCPHGYWPDSFVSDREKDSVNPRFDEIAKPKIPFLWWGLRFREEAEPWEALNESLHWLGVHSVQMAQHREMRNQDMAAWYQLFGMGVTIAGLVPILSTATNWISLAKEAYDVVQRNAERSAKQIDERESVAAANARINAERAQQILNTLGMFLDSQGSDASTVPVVLMLDDAHWMDANALQIVRQLWTQATANHQKLLIVATHWDDEWKLHLRGNTANERGAQKLAQFVSYLSSDSPQNVTLASVGPVATTALRKWVACVFPALTEQQSQLLIDKARALEQNADGDATEAGSPRVLEEMMKWLLERPNRFFEDGDCNGKLLPSAIEEIQTTIHDLRDIVKQRFLGLSSDLRLTLGWSSLQGLRFLNELSFAVAEQLDFGPDKREFAVLIQRAEDPHGWVERLRQQNIDPGRFNLCEFRSNVFCEVVQNNLDFPRSQEIAIRSAITETLNIWMLEGRFDCPQSVGENGNNELRINDEDLTIPERRDALRMAITRFRPVNPTEAMSEDWSRYGSALVRLIQIDTSGPLWGEPIFWEQAERTAIEFANARPQGWPLEAVEVSQQILVADVLRDMHEFDLAFSILESLNHQLSRTEIARTRALVAERLAIVSQRRGDLADAMVLYQESLGLCRGIVTEFGRSPQSLRDVSVSLDKTADMMRALGLGTLEIAGETYQAIDLYVESLGLRRGIVTEFGRSPESLRDIFVSQSRFVVLAIADEQPNGAIEPLRECLKILDEIEARGWADSRTVADRNWADSMVNALLNNGDSDESS</sequence>
<gene>
    <name evidence="4" type="ORF">Enr8_10320</name>
</gene>
<comment type="caution">
    <text evidence="4">The sequence shown here is derived from an EMBL/GenBank/DDBJ whole genome shotgun (WGS) entry which is preliminary data.</text>
</comment>
<dbReference type="EMBL" id="SJPF01000001">
    <property type="protein sequence ID" value="TWT39334.1"/>
    <property type="molecule type" value="Genomic_DNA"/>
</dbReference>
<evidence type="ECO:0000256" key="3">
    <source>
        <dbReference type="SAM" id="Phobius"/>
    </source>
</evidence>
<dbReference type="RefSeq" id="WP_146429511.1">
    <property type="nucleotide sequence ID" value="NZ_SJPF01000001.1"/>
</dbReference>
<keyword evidence="3" id="KW-1133">Transmembrane helix</keyword>
<evidence type="ECO:0000256" key="1">
    <source>
        <dbReference type="ARBA" id="ARBA00022741"/>
    </source>
</evidence>
<keyword evidence="1" id="KW-0547">Nucleotide-binding</keyword>
<dbReference type="AlphaFoldDB" id="A0A5C5VL55"/>
<dbReference type="PANTHER" id="PTHR16305">
    <property type="entry name" value="TESTICULAR SOLUBLE ADENYLYL CYCLASE"/>
    <property type="match status" value="1"/>
</dbReference>
<protein>
    <recommendedName>
        <fullName evidence="6">Orc1-like AAA ATPase domain-containing protein</fullName>
    </recommendedName>
</protein>
<proteinExistence type="predicted"/>
<keyword evidence="5" id="KW-1185">Reference proteome</keyword>
<feature type="transmembrane region" description="Helical" evidence="3">
    <location>
        <begin position="144"/>
        <end position="164"/>
    </location>
</feature>
<dbReference type="InterPro" id="IPR027417">
    <property type="entry name" value="P-loop_NTPase"/>
</dbReference>
<name>A0A5C5VL55_9BACT</name>
<keyword evidence="3" id="KW-0472">Membrane</keyword>
<dbReference type="GO" id="GO:0005737">
    <property type="term" value="C:cytoplasm"/>
    <property type="evidence" value="ECO:0007669"/>
    <property type="project" value="TreeGrafter"/>
</dbReference>
<reference evidence="4 5" key="1">
    <citation type="submission" date="2019-02" db="EMBL/GenBank/DDBJ databases">
        <title>Deep-cultivation of Planctomycetes and their phenomic and genomic characterization uncovers novel biology.</title>
        <authorList>
            <person name="Wiegand S."/>
            <person name="Jogler M."/>
            <person name="Boedeker C."/>
            <person name="Pinto D."/>
            <person name="Vollmers J."/>
            <person name="Rivas-Marin E."/>
            <person name="Kohn T."/>
            <person name="Peeters S.H."/>
            <person name="Heuer A."/>
            <person name="Rast P."/>
            <person name="Oberbeckmann S."/>
            <person name="Bunk B."/>
            <person name="Jeske O."/>
            <person name="Meyerdierks A."/>
            <person name="Storesund J.E."/>
            <person name="Kallscheuer N."/>
            <person name="Luecker S."/>
            <person name="Lage O.M."/>
            <person name="Pohl T."/>
            <person name="Merkel B.J."/>
            <person name="Hornburger P."/>
            <person name="Mueller R.-W."/>
            <person name="Bruemmer F."/>
            <person name="Labrenz M."/>
            <person name="Spormann A.M."/>
            <person name="Op Den Camp H."/>
            <person name="Overmann J."/>
            <person name="Amann R."/>
            <person name="Jetten M.S.M."/>
            <person name="Mascher T."/>
            <person name="Medema M.H."/>
            <person name="Devos D.P."/>
            <person name="Kaster A.-K."/>
            <person name="Ovreas L."/>
            <person name="Rohde M."/>
            <person name="Galperin M.Y."/>
            <person name="Jogler C."/>
        </authorList>
    </citation>
    <scope>NUCLEOTIDE SEQUENCE [LARGE SCALE GENOMIC DNA]</scope>
    <source>
        <strain evidence="4 5">Enr8</strain>
    </source>
</reference>
<dbReference type="SUPFAM" id="SSF52540">
    <property type="entry name" value="P-loop containing nucleoside triphosphate hydrolases"/>
    <property type="match status" value="1"/>
</dbReference>
<dbReference type="GO" id="GO:0005524">
    <property type="term" value="F:ATP binding"/>
    <property type="evidence" value="ECO:0007669"/>
    <property type="project" value="UniProtKB-KW"/>
</dbReference>
<evidence type="ECO:0000313" key="5">
    <source>
        <dbReference type="Proteomes" id="UP000318878"/>
    </source>
</evidence>
<evidence type="ECO:0000313" key="4">
    <source>
        <dbReference type="EMBL" id="TWT39334.1"/>
    </source>
</evidence>